<dbReference type="RefSeq" id="WP_208832519.1">
    <property type="nucleotide sequence ID" value="NZ_CP072110.1"/>
</dbReference>
<dbReference type="Pfam" id="PF00015">
    <property type="entry name" value="MCPsignal"/>
    <property type="match status" value="1"/>
</dbReference>
<feature type="transmembrane region" description="Helical" evidence="9">
    <location>
        <begin position="6"/>
        <end position="28"/>
    </location>
</feature>
<evidence type="ECO:0000256" key="1">
    <source>
        <dbReference type="ARBA" id="ARBA00004141"/>
    </source>
</evidence>
<accession>A0A975DF33</accession>
<name>A0A975DF33_9GAMM</name>
<sequence length="646" mass="72049">MRISNLIRISAVTIIISVIVMAGLFFIAKNKLESSDSNANQFQLVYQTMTINLYRHIQNYLSTGNAINLSEAESLVESIQQQLTVLGDQNKAVKDLQVKLREFNDKTTNKYRALGKLSGNEQALIVNAEREMFGYADSLIGYGMQGYDNKPLIAKQYIEYGSEVMSLVNQLGETRVKFVETADSELKDAIAATVTQIQNVNSQISNLPLLEVFAESDTDDDLASFFGDDEDKTDIGEDIIGELRSLANRYPMELNNTLDSIALRVQTIKEINKDMDELEHLTEVAAAQVQKNRETTYQTSIYITLVALAIVAFVGLMNYAVMVRQILYPLRELRDAFKRLVTSGELNRIADRANNEFGEIATSFNHMLDNQERDYKLKTEQMTVVSNALAELGDKVERISHSTHETQQNVHQAKTVLSQLSQINEQLNDLAQQVETYAQDTEKAMISGRKGAEEVLAANTKTIEQINVSNDTVNQLQGSVTEVQQVMDVIRSIAEQTNLLALNAAIESARAGEHGRGFAVVADEVRKLAFKTQESLEDTSQILEQLTNYSNLLQSNIEQISESGQQQTVIVNSLIETTNSVEEKALMSAQISAQTLQCANEQQTHFGDFANMMNEISLQVDDASQQALDVKTSVNEQSKRIKDTFA</sequence>
<dbReference type="KEGG" id="psym:J1N51_03020"/>
<evidence type="ECO:0000256" key="5">
    <source>
        <dbReference type="ARBA" id="ARBA00023224"/>
    </source>
</evidence>
<feature type="domain" description="HAMP" evidence="11">
    <location>
        <begin position="324"/>
        <end position="376"/>
    </location>
</feature>
<organism evidence="12 13">
    <name type="scientific">Psychrosphaera ytuae</name>
    <dbReference type="NCBI Taxonomy" id="2820710"/>
    <lineage>
        <taxon>Bacteria</taxon>
        <taxon>Pseudomonadati</taxon>
        <taxon>Pseudomonadota</taxon>
        <taxon>Gammaproteobacteria</taxon>
        <taxon>Alteromonadales</taxon>
        <taxon>Pseudoalteromonadaceae</taxon>
        <taxon>Psychrosphaera</taxon>
    </lineage>
</organism>
<evidence type="ECO:0000313" key="13">
    <source>
        <dbReference type="Proteomes" id="UP000682739"/>
    </source>
</evidence>
<keyword evidence="3 9" id="KW-1133">Transmembrane helix</keyword>
<dbReference type="PROSITE" id="PS50111">
    <property type="entry name" value="CHEMOTAXIS_TRANSDUC_2"/>
    <property type="match status" value="1"/>
</dbReference>
<keyword evidence="8" id="KW-0175">Coiled coil</keyword>
<evidence type="ECO:0000256" key="6">
    <source>
        <dbReference type="ARBA" id="ARBA00029447"/>
    </source>
</evidence>
<protein>
    <submittedName>
        <fullName evidence="12">Methyl-accepting chemotaxis protein</fullName>
    </submittedName>
</protein>
<feature type="coiled-coil region" evidence="8">
    <location>
        <begin position="69"/>
        <end position="106"/>
    </location>
</feature>
<dbReference type="SMART" id="SM00283">
    <property type="entry name" value="MA"/>
    <property type="match status" value="1"/>
</dbReference>
<keyword evidence="2 9" id="KW-0812">Transmembrane</keyword>
<dbReference type="InterPro" id="IPR004089">
    <property type="entry name" value="MCPsignal_dom"/>
</dbReference>
<dbReference type="Pfam" id="PF00672">
    <property type="entry name" value="HAMP"/>
    <property type="match status" value="1"/>
</dbReference>
<dbReference type="PANTHER" id="PTHR32089:SF119">
    <property type="entry name" value="METHYL-ACCEPTING CHEMOTAXIS PROTEIN CTPL"/>
    <property type="match status" value="1"/>
</dbReference>
<dbReference type="Gene3D" id="1.10.287.950">
    <property type="entry name" value="Methyl-accepting chemotaxis protein"/>
    <property type="match status" value="1"/>
</dbReference>
<evidence type="ECO:0000256" key="7">
    <source>
        <dbReference type="PROSITE-ProRule" id="PRU00284"/>
    </source>
</evidence>
<dbReference type="Proteomes" id="UP000682739">
    <property type="component" value="Chromosome"/>
</dbReference>
<dbReference type="PROSITE" id="PS50885">
    <property type="entry name" value="HAMP"/>
    <property type="match status" value="1"/>
</dbReference>
<keyword evidence="4 9" id="KW-0472">Membrane</keyword>
<evidence type="ECO:0000259" key="11">
    <source>
        <dbReference type="PROSITE" id="PS50885"/>
    </source>
</evidence>
<reference evidence="12" key="1">
    <citation type="submission" date="2021-03" db="EMBL/GenBank/DDBJ databases">
        <title>Description of Psychrosphaera ytuae sp. nov. isolated from deep sea sediment of South China Sea.</title>
        <authorList>
            <person name="Zhang J."/>
            <person name="Xu X.-D."/>
        </authorList>
    </citation>
    <scope>NUCLEOTIDE SEQUENCE</scope>
    <source>
        <strain evidence="12">MTZ26</strain>
    </source>
</reference>
<evidence type="ECO:0000256" key="8">
    <source>
        <dbReference type="SAM" id="Coils"/>
    </source>
</evidence>
<dbReference type="CDD" id="cd06225">
    <property type="entry name" value="HAMP"/>
    <property type="match status" value="1"/>
</dbReference>
<dbReference type="EMBL" id="CP072110">
    <property type="protein sequence ID" value="QTH64465.1"/>
    <property type="molecule type" value="Genomic_DNA"/>
</dbReference>
<evidence type="ECO:0000256" key="4">
    <source>
        <dbReference type="ARBA" id="ARBA00023136"/>
    </source>
</evidence>
<proteinExistence type="inferred from homology"/>
<dbReference type="GO" id="GO:0006935">
    <property type="term" value="P:chemotaxis"/>
    <property type="evidence" value="ECO:0007669"/>
    <property type="project" value="UniProtKB-ARBA"/>
</dbReference>
<dbReference type="GO" id="GO:0016020">
    <property type="term" value="C:membrane"/>
    <property type="evidence" value="ECO:0007669"/>
    <property type="project" value="UniProtKB-SubCell"/>
</dbReference>
<dbReference type="SUPFAM" id="SSF58104">
    <property type="entry name" value="Methyl-accepting chemotaxis protein (MCP) signaling domain"/>
    <property type="match status" value="1"/>
</dbReference>
<keyword evidence="13" id="KW-1185">Reference proteome</keyword>
<dbReference type="Gene3D" id="6.10.340.10">
    <property type="match status" value="1"/>
</dbReference>
<evidence type="ECO:0000256" key="3">
    <source>
        <dbReference type="ARBA" id="ARBA00022989"/>
    </source>
</evidence>
<feature type="coiled-coil region" evidence="8">
    <location>
        <begin position="413"/>
        <end position="440"/>
    </location>
</feature>
<dbReference type="PANTHER" id="PTHR32089">
    <property type="entry name" value="METHYL-ACCEPTING CHEMOTAXIS PROTEIN MCPB"/>
    <property type="match status" value="1"/>
</dbReference>
<keyword evidence="5 7" id="KW-0807">Transducer</keyword>
<evidence type="ECO:0000256" key="2">
    <source>
        <dbReference type="ARBA" id="ARBA00022692"/>
    </source>
</evidence>
<comment type="similarity">
    <text evidence="6">Belongs to the methyl-accepting chemotaxis (MCP) protein family.</text>
</comment>
<dbReference type="SMART" id="SM00304">
    <property type="entry name" value="HAMP"/>
    <property type="match status" value="1"/>
</dbReference>
<feature type="domain" description="Methyl-accepting transducer" evidence="10">
    <location>
        <begin position="381"/>
        <end position="617"/>
    </location>
</feature>
<dbReference type="GO" id="GO:0007165">
    <property type="term" value="P:signal transduction"/>
    <property type="evidence" value="ECO:0007669"/>
    <property type="project" value="UniProtKB-KW"/>
</dbReference>
<evidence type="ECO:0000256" key="9">
    <source>
        <dbReference type="SAM" id="Phobius"/>
    </source>
</evidence>
<evidence type="ECO:0000259" key="10">
    <source>
        <dbReference type="PROSITE" id="PS50111"/>
    </source>
</evidence>
<dbReference type="AlphaFoldDB" id="A0A975DF33"/>
<evidence type="ECO:0000313" key="12">
    <source>
        <dbReference type="EMBL" id="QTH64465.1"/>
    </source>
</evidence>
<gene>
    <name evidence="12" type="ORF">J1N51_03020</name>
</gene>
<feature type="transmembrane region" description="Helical" evidence="9">
    <location>
        <begin position="301"/>
        <end position="321"/>
    </location>
</feature>
<comment type="subcellular location">
    <subcellularLocation>
        <location evidence="1">Membrane</location>
        <topology evidence="1">Multi-pass membrane protein</topology>
    </subcellularLocation>
</comment>
<dbReference type="InterPro" id="IPR003660">
    <property type="entry name" value="HAMP_dom"/>
</dbReference>